<evidence type="ECO:0000313" key="2">
    <source>
        <dbReference type="EMBL" id="CAL1706630.1"/>
    </source>
</evidence>
<sequence length="306" mass="33605">MPSLSKVLADNNAYKWAYLPVALFVGGTSGIGRGTAQAFAKATKGNAHIIICGRDRSAAESLIASFPKPTSQDAKHEFIQCDVTRMKNVQAATSSLLSRLPKLNYLVITCGFMAFRGRDETEEGIDTKLAVHYYGRWKFINDLSPLLQKAKESGEDSKVLTVLGAGMGGKVDVDDLGLKKNFSVTAAGLQAPSYNDIMIKSLAKRYPGIAFVHTTPGVVRTSIFQQSHWALRPINPVLTVLFYPFSRSASECGENMLWSLLQSEAGANRRNEKGDDIGDSRYYGSEEIEAKLWEHTEEEMKRALAS</sequence>
<dbReference type="InterPro" id="IPR052228">
    <property type="entry name" value="Sec_Metab_Biosynth_Oxidored"/>
</dbReference>
<accession>A0ABP1DFK1</accession>
<dbReference type="SUPFAM" id="SSF51735">
    <property type="entry name" value="NAD(P)-binding Rossmann-fold domains"/>
    <property type="match status" value="1"/>
</dbReference>
<dbReference type="Gene3D" id="3.40.50.720">
    <property type="entry name" value="NAD(P)-binding Rossmann-like Domain"/>
    <property type="match status" value="1"/>
</dbReference>
<dbReference type="Pfam" id="PF00106">
    <property type="entry name" value="adh_short"/>
    <property type="match status" value="1"/>
</dbReference>
<protein>
    <recommendedName>
        <fullName evidence="4">NAD(P)-binding protein</fullName>
    </recommendedName>
</protein>
<proteinExistence type="predicted"/>
<dbReference type="Proteomes" id="UP001497453">
    <property type="component" value="Chromosome 4"/>
</dbReference>
<evidence type="ECO:0000256" key="1">
    <source>
        <dbReference type="ARBA" id="ARBA00023002"/>
    </source>
</evidence>
<gene>
    <name evidence="2" type="ORF">GFSPODELE1_LOCUS5967</name>
</gene>
<evidence type="ECO:0000313" key="3">
    <source>
        <dbReference type="Proteomes" id="UP001497453"/>
    </source>
</evidence>
<dbReference type="InterPro" id="IPR036291">
    <property type="entry name" value="NAD(P)-bd_dom_sf"/>
</dbReference>
<dbReference type="EMBL" id="OZ037947">
    <property type="protein sequence ID" value="CAL1706630.1"/>
    <property type="molecule type" value="Genomic_DNA"/>
</dbReference>
<name>A0ABP1DFK1_9APHY</name>
<dbReference type="PANTHER" id="PTHR47534">
    <property type="entry name" value="YALI0E05731P"/>
    <property type="match status" value="1"/>
</dbReference>
<reference evidence="3" key="1">
    <citation type="submission" date="2024-04" db="EMBL/GenBank/DDBJ databases">
        <authorList>
            <person name="Shaw F."/>
            <person name="Minotto A."/>
        </authorList>
    </citation>
    <scope>NUCLEOTIDE SEQUENCE [LARGE SCALE GENOMIC DNA]</scope>
</reference>
<organism evidence="2 3">
    <name type="scientific">Somion occarium</name>
    <dbReference type="NCBI Taxonomy" id="3059160"/>
    <lineage>
        <taxon>Eukaryota</taxon>
        <taxon>Fungi</taxon>
        <taxon>Dikarya</taxon>
        <taxon>Basidiomycota</taxon>
        <taxon>Agaricomycotina</taxon>
        <taxon>Agaricomycetes</taxon>
        <taxon>Polyporales</taxon>
        <taxon>Cerrenaceae</taxon>
        <taxon>Somion</taxon>
    </lineage>
</organism>
<evidence type="ECO:0008006" key="4">
    <source>
        <dbReference type="Google" id="ProtNLM"/>
    </source>
</evidence>
<keyword evidence="1" id="KW-0560">Oxidoreductase</keyword>
<dbReference type="PANTHER" id="PTHR47534:SF3">
    <property type="entry name" value="ALCOHOL DEHYDROGENASE-LIKE C-TERMINAL DOMAIN-CONTAINING PROTEIN"/>
    <property type="match status" value="1"/>
</dbReference>
<keyword evidence="3" id="KW-1185">Reference proteome</keyword>
<dbReference type="InterPro" id="IPR002347">
    <property type="entry name" value="SDR_fam"/>
</dbReference>